<dbReference type="EMBL" id="MT144375">
    <property type="protein sequence ID" value="QJA52880.1"/>
    <property type="molecule type" value="Genomic_DNA"/>
</dbReference>
<protein>
    <submittedName>
        <fullName evidence="1">Uncharacterized protein</fullName>
    </submittedName>
</protein>
<dbReference type="AlphaFoldDB" id="A0A6H2A095"/>
<gene>
    <name evidence="1" type="ORF">TM448A03057_0011</name>
    <name evidence="2" type="ORF">TM448B04657_0006</name>
</gene>
<sequence length="77" mass="8411">MSPAQVEALVDKHRGGVLLSALRVLELLERSPLGELLLSSLGQNDPNRMGLRQLTKMGYAETRMVVRLTAKGRAALL</sequence>
<proteinExistence type="predicted"/>
<accession>A0A6H2A095</accession>
<organism evidence="1">
    <name type="scientific">viral metagenome</name>
    <dbReference type="NCBI Taxonomy" id="1070528"/>
    <lineage>
        <taxon>unclassified sequences</taxon>
        <taxon>metagenomes</taxon>
        <taxon>organismal metagenomes</taxon>
    </lineage>
</organism>
<evidence type="ECO:0000313" key="1">
    <source>
        <dbReference type="EMBL" id="QJA52880.1"/>
    </source>
</evidence>
<dbReference type="EMBL" id="MT145097">
    <property type="protein sequence ID" value="QJI03543.1"/>
    <property type="molecule type" value="Genomic_DNA"/>
</dbReference>
<reference evidence="1" key="1">
    <citation type="submission" date="2020-03" db="EMBL/GenBank/DDBJ databases">
        <title>The deep terrestrial virosphere.</title>
        <authorList>
            <person name="Holmfeldt K."/>
            <person name="Nilsson E."/>
            <person name="Simone D."/>
            <person name="Lopez-Fernandez M."/>
            <person name="Wu X."/>
            <person name="de Brujin I."/>
            <person name="Lundin D."/>
            <person name="Andersson A."/>
            <person name="Bertilsson S."/>
            <person name="Dopson M."/>
        </authorList>
    </citation>
    <scope>NUCLEOTIDE SEQUENCE</scope>
    <source>
        <strain evidence="1">TM448A03057</strain>
        <strain evidence="2">TM448B04657</strain>
    </source>
</reference>
<name>A0A6H2A095_9ZZZZ</name>
<evidence type="ECO:0000313" key="2">
    <source>
        <dbReference type="EMBL" id="QJI03543.1"/>
    </source>
</evidence>